<dbReference type="Proteomes" id="UP001283361">
    <property type="component" value="Unassembled WGS sequence"/>
</dbReference>
<gene>
    <name evidence="2" type="ORF">RRG08_062820</name>
</gene>
<reference evidence="2" key="1">
    <citation type="journal article" date="2023" name="G3 (Bethesda)">
        <title>A reference genome for the long-term kleptoplast-retaining sea slug Elysia crispata morphotype clarki.</title>
        <authorList>
            <person name="Eastman K.E."/>
            <person name="Pendleton A.L."/>
            <person name="Shaikh M.A."/>
            <person name="Suttiyut T."/>
            <person name="Ogas R."/>
            <person name="Tomko P."/>
            <person name="Gavelis G."/>
            <person name="Widhalm J.R."/>
            <person name="Wisecaver J.H."/>
        </authorList>
    </citation>
    <scope>NUCLEOTIDE SEQUENCE</scope>
    <source>
        <strain evidence="2">ECLA1</strain>
    </source>
</reference>
<protein>
    <submittedName>
        <fullName evidence="2">Uncharacterized protein</fullName>
    </submittedName>
</protein>
<evidence type="ECO:0000313" key="2">
    <source>
        <dbReference type="EMBL" id="KAK3721596.1"/>
    </source>
</evidence>
<evidence type="ECO:0000313" key="3">
    <source>
        <dbReference type="Proteomes" id="UP001283361"/>
    </source>
</evidence>
<keyword evidence="3" id="KW-1185">Reference proteome</keyword>
<sequence length="123" mass="13828">PYYLPREFPNVDITSLYIPPSANAQDAAEQLGHHVNNPETAPPDTLKTVAGDLKQMQREQTSDGIRPTGQLCTRGYTTFDFTVLLYKRVVHKQGDSSHLEDQTTTWCVFSQTVDLWSNGSPQF</sequence>
<dbReference type="AlphaFoldDB" id="A0AAE0XWV7"/>
<feature type="non-terminal residue" evidence="2">
    <location>
        <position position="1"/>
    </location>
</feature>
<evidence type="ECO:0000256" key="1">
    <source>
        <dbReference type="SAM" id="MobiDB-lite"/>
    </source>
</evidence>
<comment type="caution">
    <text evidence="2">The sequence shown here is derived from an EMBL/GenBank/DDBJ whole genome shotgun (WGS) entry which is preliminary data.</text>
</comment>
<dbReference type="EMBL" id="JAWDGP010007393">
    <property type="protein sequence ID" value="KAK3721596.1"/>
    <property type="molecule type" value="Genomic_DNA"/>
</dbReference>
<proteinExistence type="predicted"/>
<feature type="region of interest" description="Disordered" evidence="1">
    <location>
        <begin position="24"/>
        <end position="44"/>
    </location>
</feature>
<name>A0AAE0XWV7_9GAST</name>
<organism evidence="2 3">
    <name type="scientific">Elysia crispata</name>
    <name type="common">lettuce slug</name>
    <dbReference type="NCBI Taxonomy" id="231223"/>
    <lineage>
        <taxon>Eukaryota</taxon>
        <taxon>Metazoa</taxon>
        <taxon>Spiralia</taxon>
        <taxon>Lophotrochozoa</taxon>
        <taxon>Mollusca</taxon>
        <taxon>Gastropoda</taxon>
        <taxon>Heterobranchia</taxon>
        <taxon>Euthyneura</taxon>
        <taxon>Panpulmonata</taxon>
        <taxon>Sacoglossa</taxon>
        <taxon>Placobranchoidea</taxon>
        <taxon>Plakobranchidae</taxon>
        <taxon>Elysia</taxon>
    </lineage>
</organism>
<accession>A0AAE0XWV7</accession>